<accession>W7ALU7</accession>
<protein>
    <submittedName>
        <fullName evidence="1">Uncharacterized protein</fullName>
    </submittedName>
</protein>
<reference evidence="1 2" key="1">
    <citation type="submission" date="2013-02" db="EMBL/GenBank/DDBJ databases">
        <title>The Genome Sequence of Plasmodium vinckei petteri CR.</title>
        <authorList>
            <consortium name="The Broad Institute Genome Sequencing Platform"/>
            <consortium name="The Broad Institute Genome Sequencing Center for Infectious Disease"/>
            <person name="Neafsey D."/>
            <person name="Cheeseman I."/>
            <person name="Volkman S."/>
            <person name="Adams J."/>
            <person name="Walker B."/>
            <person name="Young S.K."/>
            <person name="Zeng Q."/>
            <person name="Gargeya S."/>
            <person name="Fitzgerald M."/>
            <person name="Haas B."/>
            <person name="Abouelleil A."/>
            <person name="Alvarado L."/>
            <person name="Arachchi H.M."/>
            <person name="Berlin A.M."/>
            <person name="Chapman S.B."/>
            <person name="Dewar J."/>
            <person name="Goldberg J."/>
            <person name="Griggs A."/>
            <person name="Gujja S."/>
            <person name="Hansen M."/>
            <person name="Howarth C."/>
            <person name="Imamovic A."/>
            <person name="Larimer J."/>
            <person name="McCowan C."/>
            <person name="Murphy C."/>
            <person name="Neiman D."/>
            <person name="Pearson M."/>
            <person name="Priest M."/>
            <person name="Roberts A."/>
            <person name="Saif S."/>
            <person name="Shea T."/>
            <person name="Sisk P."/>
            <person name="Sykes S."/>
            <person name="Wortman J."/>
            <person name="Nusbaum C."/>
            <person name="Birren B."/>
        </authorList>
    </citation>
    <scope>NUCLEOTIDE SEQUENCE [LARGE SCALE GENOMIC DNA]</scope>
    <source>
        <strain evidence="1 2">CR</strain>
    </source>
</reference>
<dbReference type="EMBL" id="KI965397">
    <property type="protein sequence ID" value="EUD72780.1"/>
    <property type="molecule type" value="Genomic_DNA"/>
</dbReference>
<dbReference type="AlphaFoldDB" id="W7ALU7"/>
<proteinExistence type="predicted"/>
<organism evidence="1 2">
    <name type="scientific">Plasmodium vinckei petteri</name>
    <dbReference type="NCBI Taxonomy" id="138298"/>
    <lineage>
        <taxon>Eukaryota</taxon>
        <taxon>Sar</taxon>
        <taxon>Alveolata</taxon>
        <taxon>Apicomplexa</taxon>
        <taxon>Aconoidasida</taxon>
        <taxon>Haemosporida</taxon>
        <taxon>Plasmodiidae</taxon>
        <taxon>Plasmodium</taxon>
        <taxon>Plasmodium (Vinckeia)</taxon>
    </lineage>
</organism>
<name>W7ALU7_PLAVN</name>
<dbReference type="InterPro" id="IPR036496">
    <property type="entry name" value="CathepsinC_exc_dom_sf"/>
</dbReference>
<dbReference type="SUPFAM" id="SSF75001">
    <property type="entry name" value="Dipeptidyl peptidase I (cathepsin C), exclusion domain"/>
    <property type="match status" value="1"/>
</dbReference>
<sequence length="74" mass="8804">MKTKEKNGTWIIIFKQCFEIRIGNETHIEFMNYAPPGIYMPHVTWMKNTNKRSDKDKPVFQNIIILNDFNGDKN</sequence>
<dbReference type="Proteomes" id="UP000030659">
    <property type="component" value="Unassembled WGS sequence"/>
</dbReference>
<evidence type="ECO:0000313" key="1">
    <source>
        <dbReference type="EMBL" id="EUD72780.1"/>
    </source>
</evidence>
<gene>
    <name evidence="1" type="ORF">YYG_01780</name>
</gene>
<evidence type="ECO:0000313" key="2">
    <source>
        <dbReference type="Proteomes" id="UP000030659"/>
    </source>
</evidence>